<dbReference type="InterPro" id="IPR000182">
    <property type="entry name" value="GNAT_dom"/>
</dbReference>
<dbReference type="PROSITE" id="PS51186">
    <property type="entry name" value="GNAT"/>
    <property type="match status" value="1"/>
</dbReference>
<organism evidence="2 3">
    <name type="scientific">Lachnoanaerobaculum gingivalis</name>
    <dbReference type="NCBI Taxonomy" id="2490855"/>
    <lineage>
        <taxon>Bacteria</taxon>
        <taxon>Bacillati</taxon>
        <taxon>Bacillota</taxon>
        <taxon>Clostridia</taxon>
        <taxon>Lachnospirales</taxon>
        <taxon>Lachnospiraceae</taxon>
        <taxon>Lachnoanaerobaculum</taxon>
    </lineage>
</organism>
<sequence length="158" mass="18452">MDRDVELIQAIKEDMETIWKMQLEAFAGLLEKYNDYDISPAAETFDKVMSKFEQPCTTYYFIVVNSKRIGVVRIIDNKDGSRKKIAPIWIMPEFRNKGYAQQAIKAAEKIHGSENWCLGTILQEKGNCHLYEKLGYHRIEKIDNISDIMNIVYYEKDS</sequence>
<dbReference type="Gene3D" id="3.40.630.30">
    <property type="match status" value="1"/>
</dbReference>
<protein>
    <submittedName>
        <fullName evidence="2">GNAT family N-acetyltransferase</fullName>
    </submittedName>
</protein>
<name>A0A3P3QXR8_9FIRM</name>
<dbReference type="Pfam" id="PF00583">
    <property type="entry name" value="Acetyltransf_1"/>
    <property type="match status" value="1"/>
</dbReference>
<proteinExistence type="predicted"/>
<evidence type="ECO:0000259" key="1">
    <source>
        <dbReference type="PROSITE" id="PS51186"/>
    </source>
</evidence>
<dbReference type="InterPro" id="IPR016181">
    <property type="entry name" value="Acyl_CoA_acyltransferase"/>
</dbReference>
<dbReference type="SUPFAM" id="SSF55729">
    <property type="entry name" value="Acyl-CoA N-acyltransferases (Nat)"/>
    <property type="match status" value="1"/>
</dbReference>
<dbReference type="GO" id="GO:0016747">
    <property type="term" value="F:acyltransferase activity, transferring groups other than amino-acyl groups"/>
    <property type="evidence" value="ECO:0007669"/>
    <property type="project" value="InterPro"/>
</dbReference>
<dbReference type="RefSeq" id="WP_128674436.1">
    <property type="nucleotide sequence ID" value="NZ_RRCO01000004.1"/>
</dbReference>
<evidence type="ECO:0000313" key="3">
    <source>
        <dbReference type="Proteomes" id="UP000272490"/>
    </source>
</evidence>
<evidence type="ECO:0000313" key="2">
    <source>
        <dbReference type="EMBL" id="RRJ25123.1"/>
    </source>
</evidence>
<dbReference type="AlphaFoldDB" id="A0A3P3QXR8"/>
<dbReference type="OrthoDB" id="9786032at2"/>
<keyword evidence="3" id="KW-1185">Reference proteome</keyword>
<dbReference type="EMBL" id="RRCO01000004">
    <property type="protein sequence ID" value="RRJ25123.1"/>
    <property type="molecule type" value="Genomic_DNA"/>
</dbReference>
<accession>A0A3P3QXR8</accession>
<feature type="domain" description="N-acetyltransferase" evidence="1">
    <location>
        <begin position="16"/>
        <end position="158"/>
    </location>
</feature>
<dbReference type="Proteomes" id="UP000272490">
    <property type="component" value="Unassembled WGS sequence"/>
</dbReference>
<reference evidence="2 3" key="1">
    <citation type="submission" date="2018-11" db="EMBL/GenBank/DDBJ databases">
        <title>Genome sequencing of Lachnoanaerobaculum sp. KCOM 2030 (= ChDC B114).</title>
        <authorList>
            <person name="Kook J.-K."/>
            <person name="Park S.-N."/>
            <person name="Lim Y.K."/>
        </authorList>
    </citation>
    <scope>NUCLEOTIDE SEQUENCE [LARGE SCALE GENOMIC DNA]</scope>
    <source>
        <strain evidence="2 3">KCOM 2030</strain>
    </source>
</reference>
<dbReference type="CDD" id="cd04301">
    <property type="entry name" value="NAT_SF"/>
    <property type="match status" value="1"/>
</dbReference>
<gene>
    <name evidence="2" type="ORF">EHV10_09425</name>
</gene>
<comment type="caution">
    <text evidence="2">The sequence shown here is derived from an EMBL/GenBank/DDBJ whole genome shotgun (WGS) entry which is preliminary data.</text>
</comment>
<keyword evidence="2" id="KW-0808">Transferase</keyword>